<keyword evidence="2" id="KW-1185">Reference proteome</keyword>
<dbReference type="Pfam" id="PF14712">
    <property type="entry name" value="Snapin_Pallidin"/>
    <property type="match status" value="1"/>
</dbReference>
<reference evidence="1 2" key="1">
    <citation type="submission" date="2017-06" db="EMBL/GenBank/DDBJ databases">
        <title>Aedes aegypti genome working group (AGWG) sequencing and assembly.</title>
        <authorList>
            <consortium name="Aedes aegypti Genome Working Group (AGWG)"/>
            <person name="Matthews B.J."/>
        </authorList>
    </citation>
    <scope>NUCLEOTIDE SEQUENCE [LARGE SCALE GENOMIC DNA]</scope>
    <source>
        <strain evidence="1 2">LVP_AGWG</strain>
    </source>
</reference>
<dbReference type="AlphaFoldDB" id="A0A1S4FTR9"/>
<dbReference type="InterPro" id="IPR028119">
    <property type="entry name" value="Snapin/Pallidin/Snn1"/>
</dbReference>
<dbReference type="FunCoup" id="A0A1S4FTR9">
    <property type="interactions" value="516"/>
</dbReference>
<evidence type="ECO:0000313" key="2">
    <source>
        <dbReference type="Proteomes" id="UP000008820"/>
    </source>
</evidence>
<dbReference type="InParanoid" id="A0A1S4FTR9"/>
<name>A0A1S4FTR9_AEDAE</name>
<proteinExistence type="predicted"/>
<protein>
    <submittedName>
        <fullName evidence="1">Biogenesis of lysosome-related organelles complex 1 subunit 6</fullName>
    </submittedName>
</protein>
<reference evidence="1" key="2">
    <citation type="submission" date="2020-05" db="UniProtKB">
        <authorList>
            <consortium name="EnsemblMetazoa"/>
        </authorList>
    </citation>
    <scope>IDENTIFICATION</scope>
    <source>
        <strain evidence="1">LVP_AGWG</strain>
    </source>
</reference>
<evidence type="ECO:0000313" key="1">
    <source>
        <dbReference type="EnsemblMetazoa" id="AAEL011466-PA"/>
    </source>
</evidence>
<dbReference type="GO" id="GO:0030133">
    <property type="term" value="C:transport vesicle"/>
    <property type="evidence" value="ECO:0007669"/>
    <property type="project" value="TreeGrafter"/>
</dbReference>
<organism evidence="1 2">
    <name type="scientific">Aedes aegypti</name>
    <name type="common">Yellowfever mosquito</name>
    <name type="synonym">Culex aegypti</name>
    <dbReference type="NCBI Taxonomy" id="7159"/>
    <lineage>
        <taxon>Eukaryota</taxon>
        <taxon>Metazoa</taxon>
        <taxon>Ecdysozoa</taxon>
        <taxon>Arthropoda</taxon>
        <taxon>Hexapoda</taxon>
        <taxon>Insecta</taxon>
        <taxon>Pterygota</taxon>
        <taxon>Neoptera</taxon>
        <taxon>Endopterygota</taxon>
        <taxon>Diptera</taxon>
        <taxon>Nematocera</taxon>
        <taxon>Culicoidea</taxon>
        <taxon>Culicidae</taxon>
        <taxon>Culicinae</taxon>
        <taxon>Aedini</taxon>
        <taxon>Aedes</taxon>
        <taxon>Stegomyia</taxon>
    </lineage>
</organism>
<dbReference type="EnsemblMetazoa" id="AAEL011466-RA">
    <property type="protein sequence ID" value="AAEL011466-PA"/>
    <property type="gene ID" value="AAEL011466"/>
</dbReference>
<sequence>MNKNKPNQQSFGCEIKNSYISLFKISDFSNVLFPFLNKLFAMSEDIAEGVDTGEYTETVRALSSGLLQMYEPTLNQVKSNLKELLEKQEEMQIALANEKLAYNTQEVQQISEMVNKAKIYREKAVRIKNQMHQIHQRAKSLRAKALDIQELKVNQCASKLQQLHYEESLVANSKKGIRKS</sequence>
<gene>
    <name evidence="1" type="primary">5574863</name>
</gene>
<dbReference type="GO" id="GO:0031083">
    <property type="term" value="C:BLOC-1 complex"/>
    <property type="evidence" value="ECO:0007669"/>
    <property type="project" value="TreeGrafter"/>
</dbReference>
<dbReference type="PANTHER" id="PTHR31328:SF2">
    <property type="entry name" value="BIOGENESIS OF LYSOSOME-RELATED ORGANELLES COMPLEX 1 SUBUNIT 6"/>
    <property type="match status" value="1"/>
</dbReference>
<dbReference type="PANTHER" id="PTHR31328">
    <property type="entry name" value="BIOGENESIS OF LYSOSOME-RELATED ORGANELLES COMPLEX 1 SUBUNIT 6"/>
    <property type="match status" value="1"/>
</dbReference>
<accession>A0A1S4FTR9</accession>
<dbReference type="OrthoDB" id="19659at2759"/>
<dbReference type="VEuPathDB" id="VectorBase:AAEL011466"/>
<dbReference type="Proteomes" id="UP000008820">
    <property type="component" value="Chromosome 2"/>
</dbReference>